<gene>
    <name evidence="18" type="primary">RFWD3</name>
    <name evidence="18" type="ORF">IWQ62_004206</name>
</gene>
<evidence type="ECO:0000256" key="10">
    <source>
        <dbReference type="ARBA" id="ARBA00022763"/>
    </source>
</evidence>
<feature type="domain" description="RING-type" evidence="17">
    <location>
        <begin position="146"/>
        <end position="197"/>
    </location>
</feature>
<feature type="compositionally biased region" description="Low complexity" evidence="16">
    <location>
        <begin position="17"/>
        <end position="28"/>
    </location>
</feature>
<dbReference type="PROSITE" id="PS50089">
    <property type="entry name" value="ZF_RING_2"/>
    <property type="match status" value="1"/>
</dbReference>
<keyword evidence="10" id="KW-0227">DNA damage</keyword>
<keyword evidence="11" id="KW-0833">Ubl conjugation pathway</keyword>
<dbReference type="SUPFAM" id="SSF57850">
    <property type="entry name" value="RING/U-box"/>
    <property type="match status" value="1"/>
</dbReference>
<dbReference type="GO" id="GO:0008270">
    <property type="term" value="F:zinc ion binding"/>
    <property type="evidence" value="ECO:0007669"/>
    <property type="project" value="UniProtKB-KW"/>
</dbReference>
<feature type="region of interest" description="Disordered" evidence="16">
    <location>
        <begin position="1"/>
        <end position="33"/>
    </location>
</feature>
<evidence type="ECO:0000256" key="12">
    <source>
        <dbReference type="ARBA" id="ARBA00023204"/>
    </source>
</evidence>
<dbReference type="GO" id="GO:0036297">
    <property type="term" value="P:interstrand cross-link repair"/>
    <property type="evidence" value="ECO:0007669"/>
    <property type="project" value="InterPro"/>
</dbReference>
<feature type="region of interest" description="Disordered" evidence="16">
    <location>
        <begin position="586"/>
        <end position="607"/>
    </location>
</feature>
<dbReference type="Gene3D" id="3.30.40.10">
    <property type="entry name" value="Zinc/RING finger domain, C3HC4 (zinc finger)"/>
    <property type="match status" value="1"/>
</dbReference>
<reference evidence="18" key="1">
    <citation type="submission" date="2022-07" db="EMBL/GenBank/DDBJ databases">
        <title>Phylogenomic reconstructions and comparative analyses of Kickxellomycotina fungi.</title>
        <authorList>
            <person name="Reynolds N.K."/>
            <person name="Stajich J.E."/>
            <person name="Barry K."/>
            <person name="Grigoriev I.V."/>
            <person name="Crous P."/>
            <person name="Smith M.E."/>
        </authorList>
    </citation>
    <scope>NUCLEOTIDE SEQUENCE</scope>
    <source>
        <strain evidence="18">RSA 1196</strain>
    </source>
</reference>
<evidence type="ECO:0000256" key="6">
    <source>
        <dbReference type="ARBA" id="ARBA00022490"/>
    </source>
</evidence>
<comment type="caution">
    <text evidence="18">The sequence shown here is derived from an EMBL/GenBank/DDBJ whole genome shotgun (WGS) entry which is preliminary data.</text>
</comment>
<keyword evidence="14" id="KW-0862">Zinc</keyword>
<evidence type="ECO:0000256" key="13">
    <source>
        <dbReference type="ARBA" id="ARBA00023242"/>
    </source>
</evidence>
<dbReference type="InterPro" id="IPR015943">
    <property type="entry name" value="WD40/YVTN_repeat-like_dom_sf"/>
</dbReference>
<keyword evidence="13" id="KW-0539">Nucleus</keyword>
<feature type="coiled-coil region" evidence="15">
    <location>
        <begin position="249"/>
        <end position="276"/>
    </location>
</feature>
<dbReference type="EMBL" id="JANBPY010001326">
    <property type="protein sequence ID" value="KAJ1960510.1"/>
    <property type="molecule type" value="Genomic_DNA"/>
</dbReference>
<keyword evidence="14" id="KW-0479">Metal-binding</keyword>
<dbReference type="InterPro" id="IPR037381">
    <property type="entry name" value="RFWD3"/>
</dbReference>
<keyword evidence="19" id="KW-1185">Reference proteome</keyword>
<dbReference type="GO" id="GO:0005737">
    <property type="term" value="C:cytoplasm"/>
    <property type="evidence" value="ECO:0007669"/>
    <property type="project" value="UniProtKB-SubCell"/>
</dbReference>
<dbReference type="Pfam" id="PF13639">
    <property type="entry name" value="zf-RING_2"/>
    <property type="match status" value="1"/>
</dbReference>
<dbReference type="InterPro" id="IPR056527">
    <property type="entry name" value="WD40_RFWD3"/>
</dbReference>
<evidence type="ECO:0000313" key="19">
    <source>
        <dbReference type="Proteomes" id="UP001150925"/>
    </source>
</evidence>
<dbReference type="OrthoDB" id="8062037at2759"/>
<evidence type="ECO:0000256" key="3">
    <source>
        <dbReference type="ARBA" id="ARBA00004496"/>
    </source>
</evidence>
<comment type="pathway">
    <text evidence="4">Protein modification; protein ubiquitination.</text>
</comment>
<sequence>MEQTASQSEPWPETPHTHTTTLPPQLSQVTTAHDDNGATTTTVVASTGAPRQVPPITNDVEAGLEITRVVMPTTSVPAESSPSQDDFQSPITRSMSAVARLATHAVTRPPDRSLSNPVFTTEPASRSHPPSPTQVDEPDERNVTVCIICQNEITKMGSHRMVSLQCGHIYGRPCITKWLSGWGTRDRTPRNTCPTCKQHATVRHIRPVFADHVAVRDNSEFEVLREKYTALLTEHRQKESDYVQLQLSYGLLKNSMKQLERTLDQLHQQNAHLQHMVDYRKFRGGLMDSSGGPQRLSRRGSGSSSGIIDLTDQPASWFSLHESFLICPEKRSCRVLSYHPPAEELLVSIHASSVRDMAKLNTAEDCLIRPTLSTADLPYGLLRLSLQDTRQREYVGLHHKPIRDIACCPHNTKRVLTTGLDKTAKILSTQTNTIVQSYRLPAPGWSCTWFPTSEYEFLVGLSSGEVLLFDTRVTGQPVAKLLTTQQCCTPIHSLVVVLGHCDGDSTQPCPLVIAGSTEVILFRTFPNPGVTTTSEDPWSTLKSPPGYACYSVSYDNATTQLLVSYRNTLQRTILHHVYQLCRSVSSDAKGDEPDTEASPPTSSSPLPRLFITQLTKEPADGLPHTTLSLAWDPVCTMEYHGTQTNLARSSIVTLPRRDTPTLGSTDKDDMYHSQSTAVVVPNNATAAVDIWLVTPSKLQSSPREHISEVKDFFLDTKFCPLSGPSSPGLLALLSSSQLCLYRYQSQCSTDMKEVI</sequence>
<protein>
    <recommendedName>
        <fullName evidence="5">RING-type E3 ubiquitin transferase</fullName>
        <ecNumber evidence="5">2.3.2.27</ecNumber>
    </recommendedName>
</protein>
<dbReference type="GO" id="GO:0016567">
    <property type="term" value="P:protein ubiquitination"/>
    <property type="evidence" value="ECO:0007669"/>
    <property type="project" value="InterPro"/>
</dbReference>
<evidence type="ECO:0000259" key="17">
    <source>
        <dbReference type="PROSITE" id="PS50089"/>
    </source>
</evidence>
<feature type="compositionally biased region" description="Polar residues" evidence="16">
    <location>
        <begin position="113"/>
        <end position="124"/>
    </location>
</feature>
<evidence type="ECO:0000256" key="11">
    <source>
        <dbReference type="ARBA" id="ARBA00022786"/>
    </source>
</evidence>
<dbReference type="Proteomes" id="UP001150925">
    <property type="component" value="Unassembled WGS sequence"/>
</dbReference>
<dbReference type="InterPro" id="IPR013083">
    <property type="entry name" value="Znf_RING/FYVE/PHD"/>
</dbReference>
<evidence type="ECO:0000256" key="14">
    <source>
        <dbReference type="PROSITE-ProRule" id="PRU00175"/>
    </source>
</evidence>
<dbReference type="Gene3D" id="2.130.10.10">
    <property type="entry name" value="YVTN repeat-like/Quinoprotein amine dehydrogenase"/>
    <property type="match status" value="1"/>
</dbReference>
<feature type="region of interest" description="Disordered" evidence="16">
    <location>
        <begin position="106"/>
        <end position="139"/>
    </location>
</feature>
<dbReference type="InterPro" id="IPR001841">
    <property type="entry name" value="Znf_RING"/>
</dbReference>
<keyword evidence="8 18" id="KW-0808">Transferase</keyword>
<evidence type="ECO:0000256" key="16">
    <source>
        <dbReference type="SAM" id="MobiDB-lite"/>
    </source>
</evidence>
<evidence type="ECO:0000256" key="2">
    <source>
        <dbReference type="ARBA" id="ARBA00004322"/>
    </source>
</evidence>
<dbReference type="AlphaFoldDB" id="A0A9W8ATB8"/>
<comment type="subcellular location">
    <subcellularLocation>
        <location evidence="3">Cytoplasm</location>
    </subcellularLocation>
    <subcellularLocation>
        <location evidence="2">Nucleus</location>
        <location evidence="2">PML body</location>
    </subcellularLocation>
</comment>
<evidence type="ECO:0000256" key="15">
    <source>
        <dbReference type="SAM" id="Coils"/>
    </source>
</evidence>
<dbReference type="Pfam" id="PF23419">
    <property type="entry name" value="WD40_RFWD3"/>
    <property type="match status" value="1"/>
</dbReference>
<comment type="catalytic activity">
    <reaction evidence="1">
        <text>S-ubiquitinyl-[E2 ubiquitin-conjugating enzyme]-L-cysteine + [acceptor protein]-L-lysine = [E2 ubiquitin-conjugating enzyme]-L-cysteine + N(6)-ubiquitinyl-[acceptor protein]-L-lysine.</text>
        <dbReference type="EC" id="2.3.2.27"/>
    </reaction>
</comment>
<dbReference type="GO" id="GO:0005634">
    <property type="term" value="C:nucleus"/>
    <property type="evidence" value="ECO:0007669"/>
    <property type="project" value="InterPro"/>
</dbReference>
<dbReference type="PANTHER" id="PTHR16047:SF7">
    <property type="entry name" value="E3 UBIQUITIN-PROTEIN LIGASE RFWD3"/>
    <property type="match status" value="1"/>
</dbReference>
<dbReference type="SMART" id="SM00184">
    <property type="entry name" value="RING"/>
    <property type="match status" value="1"/>
</dbReference>
<keyword evidence="14" id="KW-0863">Zinc-finger</keyword>
<evidence type="ECO:0000256" key="7">
    <source>
        <dbReference type="ARBA" id="ARBA00022574"/>
    </source>
</evidence>
<dbReference type="GO" id="GO:0061630">
    <property type="term" value="F:ubiquitin protein ligase activity"/>
    <property type="evidence" value="ECO:0007669"/>
    <property type="project" value="UniProtKB-EC"/>
</dbReference>
<keyword evidence="12" id="KW-0234">DNA repair</keyword>
<proteinExistence type="predicted"/>
<evidence type="ECO:0000256" key="1">
    <source>
        <dbReference type="ARBA" id="ARBA00000900"/>
    </source>
</evidence>
<evidence type="ECO:0000256" key="8">
    <source>
        <dbReference type="ARBA" id="ARBA00022679"/>
    </source>
</evidence>
<feature type="region of interest" description="Disordered" evidence="16">
    <location>
        <begin position="284"/>
        <end position="305"/>
    </location>
</feature>
<keyword evidence="9" id="KW-0677">Repeat</keyword>
<keyword evidence="7" id="KW-0853">WD repeat</keyword>
<evidence type="ECO:0000256" key="5">
    <source>
        <dbReference type="ARBA" id="ARBA00012483"/>
    </source>
</evidence>
<feature type="compositionally biased region" description="Low complexity" evidence="16">
    <location>
        <begin position="598"/>
        <end position="607"/>
    </location>
</feature>
<evidence type="ECO:0000256" key="9">
    <source>
        <dbReference type="ARBA" id="ARBA00022737"/>
    </source>
</evidence>
<evidence type="ECO:0000313" key="18">
    <source>
        <dbReference type="EMBL" id="KAJ1960510.1"/>
    </source>
</evidence>
<evidence type="ECO:0000256" key="4">
    <source>
        <dbReference type="ARBA" id="ARBA00004906"/>
    </source>
</evidence>
<organism evidence="18 19">
    <name type="scientific">Dispira parvispora</name>
    <dbReference type="NCBI Taxonomy" id="1520584"/>
    <lineage>
        <taxon>Eukaryota</taxon>
        <taxon>Fungi</taxon>
        <taxon>Fungi incertae sedis</taxon>
        <taxon>Zoopagomycota</taxon>
        <taxon>Kickxellomycotina</taxon>
        <taxon>Dimargaritomycetes</taxon>
        <taxon>Dimargaritales</taxon>
        <taxon>Dimargaritaceae</taxon>
        <taxon>Dispira</taxon>
    </lineage>
</organism>
<dbReference type="InterPro" id="IPR036322">
    <property type="entry name" value="WD40_repeat_dom_sf"/>
</dbReference>
<keyword evidence="18" id="KW-0012">Acyltransferase</keyword>
<keyword evidence="15" id="KW-0175">Coiled coil</keyword>
<name>A0A9W8ATB8_9FUNG</name>
<dbReference type="EC" id="2.3.2.27" evidence="5"/>
<dbReference type="SMART" id="SM00320">
    <property type="entry name" value="WD40"/>
    <property type="match status" value="2"/>
</dbReference>
<dbReference type="InterPro" id="IPR001680">
    <property type="entry name" value="WD40_rpt"/>
</dbReference>
<feature type="compositionally biased region" description="Low complexity" evidence="16">
    <location>
        <begin position="289"/>
        <end position="305"/>
    </location>
</feature>
<keyword evidence="6" id="KW-0963">Cytoplasm</keyword>
<accession>A0A9W8ATB8</accession>
<dbReference type="PANTHER" id="PTHR16047">
    <property type="entry name" value="RFWD3 PROTEIN"/>
    <property type="match status" value="1"/>
</dbReference>
<dbReference type="SUPFAM" id="SSF50978">
    <property type="entry name" value="WD40 repeat-like"/>
    <property type="match status" value="1"/>
</dbReference>